<name>A0A0D1ZRE1_9EURO</name>
<protein>
    <submittedName>
        <fullName evidence="1">Uncharacterized protein</fullName>
    </submittedName>
</protein>
<dbReference type="Proteomes" id="UP000054466">
    <property type="component" value="Unassembled WGS sequence"/>
</dbReference>
<gene>
    <name evidence="1" type="ORF">PV07_06330</name>
</gene>
<dbReference type="OrthoDB" id="5428890at2759"/>
<evidence type="ECO:0000313" key="1">
    <source>
        <dbReference type="EMBL" id="KIW30596.1"/>
    </source>
</evidence>
<evidence type="ECO:0000313" key="2">
    <source>
        <dbReference type="Proteomes" id="UP000054466"/>
    </source>
</evidence>
<dbReference type="AlphaFoldDB" id="A0A0D1ZRE1"/>
<reference evidence="1 2" key="1">
    <citation type="submission" date="2015-01" db="EMBL/GenBank/DDBJ databases">
        <title>The Genome Sequence of Cladophialophora immunda CBS83496.</title>
        <authorList>
            <consortium name="The Broad Institute Genomics Platform"/>
            <person name="Cuomo C."/>
            <person name="de Hoog S."/>
            <person name="Gorbushina A."/>
            <person name="Stielow B."/>
            <person name="Teixiera M."/>
            <person name="Abouelleil A."/>
            <person name="Chapman S.B."/>
            <person name="Priest M."/>
            <person name="Young S.K."/>
            <person name="Wortman J."/>
            <person name="Nusbaum C."/>
            <person name="Birren B."/>
        </authorList>
    </citation>
    <scope>NUCLEOTIDE SEQUENCE [LARGE SCALE GENOMIC DNA]</scope>
    <source>
        <strain evidence="1 2">CBS 83496</strain>
    </source>
</reference>
<dbReference type="VEuPathDB" id="FungiDB:PV07_06330"/>
<dbReference type="RefSeq" id="XP_016250812.1">
    <property type="nucleotide sequence ID" value="XM_016393293.1"/>
</dbReference>
<sequence>MACRLLLQGANEKLDKDVNYMLVKNWLDKTMALDILTGYLFSFFQKLLDDELGKLTPTNIFREVLATYRVIFGQHADARNLIRKHCSQGKLFNKYRSPWQKPHPSAFVHNHADPLLERLCFYDCRDETLFVELDMLDLKHNYFLDDDFPCFADRLWALQEYVENQCPNNWKVLWQDRRNVKEFWTIWAVVVFARA</sequence>
<dbReference type="EMBL" id="KN847042">
    <property type="protein sequence ID" value="KIW30596.1"/>
    <property type="molecule type" value="Genomic_DNA"/>
</dbReference>
<accession>A0A0D1ZRE1</accession>
<dbReference type="HOGENOM" id="CLU_1396160_0_0_1"/>
<keyword evidence="2" id="KW-1185">Reference proteome</keyword>
<proteinExistence type="predicted"/>
<organism evidence="1 2">
    <name type="scientific">Cladophialophora immunda</name>
    <dbReference type="NCBI Taxonomy" id="569365"/>
    <lineage>
        <taxon>Eukaryota</taxon>
        <taxon>Fungi</taxon>
        <taxon>Dikarya</taxon>
        <taxon>Ascomycota</taxon>
        <taxon>Pezizomycotina</taxon>
        <taxon>Eurotiomycetes</taxon>
        <taxon>Chaetothyriomycetidae</taxon>
        <taxon>Chaetothyriales</taxon>
        <taxon>Herpotrichiellaceae</taxon>
        <taxon>Cladophialophora</taxon>
    </lineage>
</organism>
<dbReference type="GeneID" id="27345524"/>